<evidence type="ECO:0000313" key="12">
    <source>
        <dbReference type="Proteomes" id="UP000005240"/>
    </source>
</evidence>
<feature type="compositionally biased region" description="Basic and acidic residues" evidence="9">
    <location>
        <begin position="621"/>
        <end position="642"/>
    </location>
</feature>
<feature type="compositionally biased region" description="Basic and acidic residues" evidence="9">
    <location>
        <begin position="724"/>
        <end position="758"/>
    </location>
</feature>
<feature type="compositionally biased region" description="Polar residues" evidence="9">
    <location>
        <begin position="805"/>
        <end position="820"/>
    </location>
</feature>
<feature type="compositionally biased region" description="Acidic residues" evidence="9">
    <location>
        <begin position="529"/>
        <end position="539"/>
    </location>
</feature>
<keyword evidence="5" id="KW-0653">Protein transport</keyword>
<keyword evidence="6" id="KW-0333">Golgi apparatus</keyword>
<dbReference type="GO" id="GO:0015031">
    <property type="term" value="P:protein transport"/>
    <property type="evidence" value="ECO:0007669"/>
    <property type="project" value="UniProtKB-KW"/>
</dbReference>
<protein>
    <recommendedName>
        <fullName evidence="3">Conserved oligomeric Golgi complex subunit 8</fullName>
    </recommendedName>
    <alternativeName>
        <fullName evidence="8">Component of oligomeric Golgi complex 8</fullName>
    </alternativeName>
</protein>
<comment type="similarity">
    <text evidence="2">Belongs to the COG8 family.</text>
</comment>
<evidence type="ECO:0000256" key="6">
    <source>
        <dbReference type="ARBA" id="ARBA00023034"/>
    </source>
</evidence>
<feature type="region of interest" description="Disordered" evidence="9">
    <location>
        <begin position="230"/>
        <end position="255"/>
    </location>
</feature>
<keyword evidence="4" id="KW-0813">Transport</keyword>
<feature type="region of interest" description="Disordered" evidence="9">
    <location>
        <begin position="522"/>
        <end position="544"/>
    </location>
</feature>
<evidence type="ECO:0000256" key="3">
    <source>
        <dbReference type="ARBA" id="ARBA00020983"/>
    </source>
</evidence>
<dbReference type="InterPro" id="IPR007255">
    <property type="entry name" value="COG8"/>
</dbReference>
<dbReference type="EnsemblFungi" id="PTTG_27265-t43_1">
    <property type="protein sequence ID" value="PTTG_27265-t43_1-p1"/>
    <property type="gene ID" value="PTTG_27265"/>
</dbReference>
<evidence type="ECO:0000256" key="9">
    <source>
        <dbReference type="SAM" id="MobiDB-lite"/>
    </source>
</evidence>
<dbReference type="AlphaFoldDB" id="A0A180GLB7"/>
<keyword evidence="12" id="KW-1185">Reference proteome</keyword>
<dbReference type="SUPFAM" id="SSF101447">
    <property type="entry name" value="Formin homology 2 domain (FH2 domain)"/>
    <property type="match status" value="1"/>
</dbReference>
<evidence type="ECO:0000256" key="4">
    <source>
        <dbReference type="ARBA" id="ARBA00022448"/>
    </source>
</evidence>
<feature type="compositionally biased region" description="Basic and acidic residues" evidence="9">
    <location>
        <begin position="676"/>
        <end position="698"/>
    </location>
</feature>
<dbReference type="Pfam" id="PF04124">
    <property type="entry name" value="Dor1"/>
    <property type="match status" value="2"/>
</dbReference>
<dbReference type="Proteomes" id="UP000005240">
    <property type="component" value="Unassembled WGS sequence"/>
</dbReference>
<dbReference type="STRING" id="630390.A0A180GLB7"/>
<comment type="subcellular location">
    <subcellularLocation>
        <location evidence="1">Golgi apparatus membrane</location>
        <topology evidence="1">Peripheral membrane protein</topology>
    </subcellularLocation>
</comment>
<dbReference type="PANTHER" id="PTHR21311:SF0">
    <property type="entry name" value="CONSERVED OLIGOMERIC GOLGI COMPLEX SUBUNIT 8"/>
    <property type="match status" value="1"/>
</dbReference>
<reference evidence="10" key="2">
    <citation type="submission" date="2016-05" db="EMBL/GenBank/DDBJ databases">
        <title>Comparative analysis highlights variable genome content of wheat rusts and divergence of the mating loci.</title>
        <authorList>
            <person name="Cuomo C.A."/>
            <person name="Bakkeren G."/>
            <person name="Szabo L."/>
            <person name="Khalil H."/>
            <person name="Joly D."/>
            <person name="Goldberg J."/>
            <person name="Young S."/>
            <person name="Zeng Q."/>
            <person name="Fellers J."/>
        </authorList>
    </citation>
    <scope>NUCLEOTIDE SEQUENCE [LARGE SCALE GENOMIC DNA]</scope>
    <source>
        <strain evidence="10">1-1 BBBD Race 1</strain>
    </source>
</reference>
<sequence length="831" mass="90927">MDSSKLLEYSLGQLGQLPSQLQAHHLALQHELALLCTTQFRAAIAANTAASNIARAHHSLEHALAQLTTATDALARHALPFAASPEHPATTILAHRNTARAILDQLSTFENLVEAPQLIATAISNQLPSQAILLARKLSQLPTHTPLIQTINAAVSRSLQALRDQSLSSLSQPSLLSLPTALPTINILRSLSTPFQHPPNHHQITVQPISEPELRLAFLTARWQALADNLRQLSPPPPPPPPPPPTTAATSQPDEEHLKFLRRSLELWRAFVGDSLSIYHHIFLDPLRCPTPPSHHPSPHSLDDPQSSLNCFLTQALDLQSSLLQTHLGSILSVSSLNSLLTQLAYCAAAFAKWGFDFTLAVCPLIVSRLEELISARIHLGLRQLSLDLKPLISPTPTGAAAHPLNRNGGLQLRRRSLNPFPSSTHPTFVGLEHSLLSPDALSRLLKLKPAQLDLPRGESFATDWLSLFPPLVRFVNSQLTALNELRLLPVAGSYAPIAQAQLDALCAATDELRSLAHILPACPQPEEHEPEEGEETGDEEKRSACRLRRVTHRLLLLWTRNILPALERALRVGIYQQLEIHSPQPRFLDLLDQAERLLAQILPTHHPQKKSDAATPTEKPAAETHPPHHLEDQRQLKDIEHAPAAQPPQDDKPSTPQETTPTPPQDPTDAVKPTDPLEKPAADHHLEDQKQIDHNDIGHAPAAQPPQDDKPSTPQETTPTPPHDPKDAVKPTDPLEKPAADHHLEDQKQLDPKDPEHPPAAQPPQDDKPSTPQEITPTPQDLTNVNSLVTPGPNKHTPQHLDPQATSDQPSLDRTSPTAQLVADDSISSS</sequence>
<dbReference type="GO" id="GO:0000139">
    <property type="term" value="C:Golgi membrane"/>
    <property type="evidence" value="ECO:0007669"/>
    <property type="project" value="UniProtKB-SubCell"/>
</dbReference>
<gene>
    <name evidence="10" type="ORF">PTTG_27265</name>
</gene>
<keyword evidence="7" id="KW-0472">Membrane</keyword>
<reference evidence="11" key="4">
    <citation type="submission" date="2025-05" db="UniProtKB">
        <authorList>
            <consortium name="EnsemblFungi"/>
        </authorList>
    </citation>
    <scope>IDENTIFICATION</scope>
    <source>
        <strain evidence="11">isolate 1-1 / race 1 (BBBD)</strain>
    </source>
</reference>
<name>A0A180GLB7_PUCT1</name>
<evidence type="ECO:0000313" key="11">
    <source>
        <dbReference type="EnsemblFungi" id="PTTG_27265-t43_1-p1"/>
    </source>
</evidence>
<feature type="compositionally biased region" description="Polar residues" evidence="9">
    <location>
        <begin position="771"/>
        <end position="790"/>
    </location>
</feature>
<dbReference type="VEuPathDB" id="FungiDB:PTTG_27265"/>
<evidence type="ECO:0000256" key="8">
    <source>
        <dbReference type="ARBA" id="ARBA00031347"/>
    </source>
</evidence>
<evidence type="ECO:0000256" key="5">
    <source>
        <dbReference type="ARBA" id="ARBA00022927"/>
    </source>
</evidence>
<reference evidence="11 12" key="3">
    <citation type="journal article" date="2017" name="G3 (Bethesda)">
        <title>Comparative analysis highlights variable genome content of wheat rusts and divergence of the mating loci.</title>
        <authorList>
            <person name="Cuomo C.A."/>
            <person name="Bakkeren G."/>
            <person name="Khalil H.B."/>
            <person name="Panwar V."/>
            <person name="Joly D."/>
            <person name="Linning R."/>
            <person name="Sakthikumar S."/>
            <person name="Song X."/>
            <person name="Adiconis X."/>
            <person name="Fan L."/>
            <person name="Goldberg J.M."/>
            <person name="Levin J.Z."/>
            <person name="Young S."/>
            <person name="Zeng Q."/>
            <person name="Anikster Y."/>
            <person name="Bruce M."/>
            <person name="Wang M."/>
            <person name="Yin C."/>
            <person name="McCallum B."/>
            <person name="Szabo L.J."/>
            <person name="Hulbert S."/>
            <person name="Chen X."/>
            <person name="Fellers J.P."/>
        </authorList>
    </citation>
    <scope>NUCLEOTIDE SEQUENCE</scope>
    <source>
        <strain evidence="11">isolate 1-1 / race 1 (BBBD)</strain>
        <strain evidence="12">Isolate 1-1 / race 1 (BBBD)</strain>
    </source>
</reference>
<dbReference type="PANTHER" id="PTHR21311">
    <property type="entry name" value="CONSERVED OLIGOMERIC GOLGI COMPLEX COMPONENT 8"/>
    <property type="match status" value="1"/>
</dbReference>
<evidence type="ECO:0000256" key="7">
    <source>
        <dbReference type="ARBA" id="ARBA00023136"/>
    </source>
</evidence>
<dbReference type="GO" id="GO:0006891">
    <property type="term" value="P:intra-Golgi vesicle-mediated transport"/>
    <property type="evidence" value="ECO:0007669"/>
    <property type="project" value="TreeGrafter"/>
</dbReference>
<evidence type="ECO:0000256" key="1">
    <source>
        <dbReference type="ARBA" id="ARBA00004395"/>
    </source>
</evidence>
<dbReference type="GO" id="GO:0017119">
    <property type="term" value="C:Golgi transport complex"/>
    <property type="evidence" value="ECO:0007669"/>
    <property type="project" value="InterPro"/>
</dbReference>
<dbReference type="OrthoDB" id="2507535at2759"/>
<evidence type="ECO:0000256" key="2">
    <source>
        <dbReference type="ARBA" id="ARBA00006419"/>
    </source>
</evidence>
<dbReference type="EMBL" id="ADAS02000049">
    <property type="protein sequence ID" value="OAV93567.1"/>
    <property type="molecule type" value="Genomic_DNA"/>
</dbReference>
<proteinExistence type="inferred from homology"/>
<feature type="region of interest" description="Disordered" evidence="9">
    <location>
        <begin position="604"/>
        <end position="831"/>
    </location>
</feature>
<accession>A0A180GLB7</accession>
<organism evidence="10">
    <name type="scientific">Puccinia triticina (isolate 1-1 / race 1 (BBBD))</name>
    <name type="common">Brown leaf rust fungus</name>
    <dbReference type="NCBI Taxonomy" id="630390"/>
    <lineage>
        <taxon>Eukaryota</taxon>
        <taxon>Fungi</taxon>
        <taxon>Dikarya</taxon>
        <taxon>Basidiomycota</taxon>
        <taxon>Pucciniomycotina</taxon>
        <taxon>Pucciniomycetes</taxon>
        <taxon>Pucciniales</taxon>
        <taxon>Pucciniaceae</taxon>
        <taxon>Puccinia</taxon>
    </lineage>
</organism>
<feature type="compositionally biased region" description="Pro residues" evidence="9">
    <location>
        <begin position="234"/>
        <end position="246"/>
    </location>
</feature>
<evidence type="ECO:0000313" key="10">
    <source>
        <dbReference type="EMBL" id="OAV93567.1"/>
    </source>
</evidence>
<feature type="compositionally biased region" description="Low complexity" evidence="9">
    <location>
        <begin position="701"/>
        <end position="719"/>
    </location>
</feature>
<reference evidence="10" key="1">
    <citation type="submission" date="2009-11" db="EMBL/GenBank/DDBJ databases">
        <authorList>
            <consortium name="The Broad Institute Genome Sequencing Platform"/>
            <person name="Ward D."/>
            <person name="Feldgarden M."/>
            <person name="Earl A."/>
            <person name="Young S.K."/>
            <person name="Zeng Q."/>
            <person name="Koehrsen M."/>
            <person name="Alvarado L."/>
            <person name="Berlin A."/>
            <person name="Bochicchio J."/>
            <person name="Borenstein D."/>
            <person name="Chapman S.B."/>
            <person name="Chen Z."/>
            <person name="Engels R."/>
            <person name="Freedman E."/>
            <person name="Gellesch M."/>
            <person name="Goldberg J."/>
            <person name="Griggs A."/>
            <person name="Gujja S."/>
            <person name="Heilman E."/>
            <person name="Heiman D."/>
            <person name="Hepburn T."/>
            <person name="Howarth C."/>
            <person name="Jen D."/>
            <person name="Larson L."/>
            <person name="Lewis B."/>
            <person name="Mehta T."/>
            <person name="Park D."/>
            <person name="Pearson M."/>
            <person name="Roberts A."/>
            <person name="Saif S."/>
            <person name="Shea T."/>
            <person name="Shenoy N."/>
            <person name="Sisk P."/>
            <person name="Stolte C."/>
            <person name="Sykes S."/>
            <person name="Thomson T."/>
            <person name="Walk T."/>
            <person name="White J."/>
            <person name="Yandava C."/>
            <person name="Izard J."/>
            <person name="Baranova O.V."/>
            <person name="Blanton J.M."/>
            <person name="Tanner A.C."/>
            <person name="Dewhirst F.E."/>
            <person name="Haas B."/>
            <person name="Nusbaum C."/>
            <person name="Birren B."/>
        </authorList>
    </citation>
    <scope>NUCLEOTIDE SEQUENCE [LARGE SCALE GENOMIC DNA]</scope>
    <source>
        <strain evidence="10">1-1 BBBD Race 1</strain>
    </source>
</reference>